<dbReference type="CDD" id="cd02966">
    <property type="entry name" value="TlpA_like_family"/>
    <property type="match status" value="1"/>
</dbReference>
<dbReference type="EMBL" id="JACXSS010000001">
    <property type="protein sequence ID" value="MBD9356274.1"/>
    <property type="molecule type" value="Genomic_DNA"/>
</dbReference>
<gene>
    <name evidence="2" type="ORF">IE877_10290</name>
</gene>
<organism evidence="2 3">
    <name type="scientific">Methylomonas albis</name>
    <dbReference type="NCBI Taxonomy" id="1854563"/>
    <lineage>
        <taxon>Bacteria</taxon>
        <taxon>Pseudomonadati</taxon>
        <taxon>Pseudomonadota</taxon>
        <taxon>Gammaproteobacteria</taxon>
        <taxon>Methylococcales</taxon>
        <taxon>Methylococcaceae</taxon>
        <taxon>Methylomonas</taxon>
    </lineage>
</organism>
<feature type="domain" description="Redoxin" evidence="1">
    <location>
        <begin position="2"/>
        <end position="94"/>
    </location>
</feature>
<evidence type="ECO:0000313" key="3">
    <source>
        <dbReference type="Proteomes" id="UP000652176"/>
    </source>
</evidence>
<keyword evidence="3" id="KW-1185">Reference proteome</keyword>
<reference evidence="2 3" key="1">
    <citation type="submission" date="2020-09" db="EMBL/GenBank/DDBJ databases">
        <title>Methylomonas albis sp. nov. and Methylomonas fluvii sp. nov.: Two cold-adapted methanotrophs from the River Elbe and an amended description of Methylovulum psychrotolerans strain Eb1.</title>
        <authorList>
            <person name="Bussmann I.K."/>
            <person name="Klings K.-W."/>
            <person name="Warnstedt J."/>
            <person name="Hoppert M."/>
            <person name="Saborowski A."/>
            <person name="Horn F."/>
            <person name="Liebner S."/>
        </authorList>
    </citation>
    <scope>NUCLEOTIDE SEQUENCE [LARGE SCALE GENOMIC DNA]</scope>
    <source>
        <strain evidence="2 3">EbA</strain>
    </source>
</reference>
<dbReference type="InterPro" id="IPR050553">
    <property type="entry name" value="Thioredoxin_ResA/DsbE_sf"/>
</dbReference>
<dbReference type="PANTHER" id="PTHR42852:SF18">
    <property type="entry name" value="CHROMOSOME UNDETERMINED SCAFFOLD_47, WHOLE GENOME SHOTGUN SEQUENCE"/>
    <property type="match status" value="1"/>
</dbReference>
<dbReference type="InterPro" id="IPR013740">
    <property type="entry name" value="Redoxin"/>
</dbReference>
<dbReference type="Gene3D" id="3.40.30.10">
    <property type="entry name" value="Glutaredoxin"/>
    <property type="match status" value="1"/>
</dbReference>
<accession>A0ABR9D217</accession>
<dbReference type="InterPro" id="IPR036249">
    <property type="entry name" value="Thioredoxin-like_sf"/>
</dbReference>
<dbReference type="Proteomes" id="UP000652176">
    <property type="component" value="Unassembled WGS sequence"/>
</dbReference>
<dbReference type="PANTHER" id="PTHR42852">
    <property type="entry name" value="THIOL:DISULFIDE INTERCHANGE PROTEIN DSBE"/>
    <property type="match status" value="1"/>
</dbReference>
<evidence type="ECO:0000313" key="2">
    <source>
        <dbReference type="EMBL" id="MBD9356274.1"/>
    </source>
</evidence>
<evidence type="ECO:0000259" key="1">
    <source>
        <dbReference type="Pfam" id="PF08534"/>
    </source>
</evidence>
<sequence length="103" mass="11719">MQSFPFMGELNRLHKELGLQMVAVNLDEETQEAEVFLAKARPEFTVAADPQRQCAKDFAVEAMPSSNLIDRKGRLRHIHKGFRPSEVEELRSVLKQLLDEPAS</sequence>
<name>A0ABR9D217_9GAMM</name>
<dbReference type="SUPFAM" id="SSF52833">
    <property type="entry name" value="Thioredoxin-like"/>
    <property type="match status" value="1"/>
</dbReference>
<protein>
    <submittedName>
        <fullName evidence="2">TlpA family protein disulfide reductase</fullName>
    </submittedName>
</protein>
<proteinExistence type="predicted"/>
<dbReference type="Pfam" id="PF08534">
    <property type="entry name" value="Redoxin"/>
    <property type="match status" value="1"/>
</dbReference>
<comment type="caution">
    <text evidence="2">The sequence shown here is derived from an EMBL/GenBank/DDBJ whole genome shotgun (WGS) entry which is preliminary data.</text>
</comment>